<gene>
    <name evidence="2" type="ORF">AOB60_00150</name>
</gene>
<name>A0A2N8PQU0_STRNR</name>
<organism evidence="2 3">
    <name type="scientific">Streptomyces noursei</name>
    <name type="common">Streptomyces albulus</name>
    <dbReference type="NCBI Taxonomy" id="1971"/>
    <lineage>
        <taxon>Bacteria</taxon>
        <taxon>Bacillati</taxon>
        <taxon>Actinomycetota</taxon>
        <taxon>Actinomycetes</taxon>
        <taxon>Kitasatosporales</taxon>
        <taxon>Streptomycetaceae</taxon>
        <taxon>Streptomyces</taxon>
    </lineage>
</organism>
<evidence type="ECO:0000313" key="3">
    <source>
        <dbReference type="Proteomes" id="UP000236047"/>
    </source>
</evidence>
<evidence type="ECO:0000313" key="2">
    <source>
        <dbReference type="EMBL" id="PNE43396.1"/>
    </source>
</evidence>
<feature type="compositionally biased region" description="Polar residues" evidence="1">
    <location>
        <begin position="98"/>
        <end position="110"/>
    </location>
</feature>
<dbReference type="AlphaFoldDB" id="A0A2N8PQU0"/>
<dbReference type="Proteomes" id="UP000236047">
    <property type="component" value="Unassembled WGS sequence"/>
</dbReference>
<dbReference type="EMBL" id="LJSN01000001">
    <property type="protein sequence ID" value="PNE43396.1"/>
    <property type="molecule type" value="Genomic_DNA"/>
</dbReference>
<feature type="region of interest" description="Disordered" evidence="1">
    <location>
        <begin position="90"/>
        <end position="110"/>
    </location>
</feature>
<evidence type="ECO:0000256" key="1">
    <source>
        <dbReference type="SAM" id="MobiDB-lite"/>
    </source>
</evidence>
<dbReference type="RefSeq" id="WP_102922285.1">
    <property type="nucleotide sequence ID" value="NZ_LJSN01000001.1"/>
</dbReference>
<comment type="caution">
    <text evidence="2">The sequence shown here is derived from an EMBL/GenBank/DDBJ whole genome shotgun (WGS) entry which is preliminary data.</text>
</comment>
<accession>A0A2N8PQU0</accession>
<sequence length="110" mass="11861">MIPAALHCQPDIGNEPHVKIPAPLPGTTVTLAAAGYRTWIGMVVVCLCKRHTWQRELPGGAGPGTECGHARCGYPRAADACPWPLHVRWDGDNESHQSPESLTILDTTDN</sequence>
<proteinExistence type="predicted"/>
<reference evidence="3" key="1">
    <citation type="submission" date="2015-09" db="EMBL/GenBank/DDBJ databases">
        <authorList>
            <person name="Graham D.E."/>
            <person name="Mahan K.M."/>
            <person name="Klingeman D.M."/>
            <person name="Fida T."/>
            <person name="Giannone R.J."/>
            <person name="Hettich R.L."/>
            <person name="Parry R.J."/>
            <person name="Spain J.C."/>
        </authorList>
    </citation>
    <scope>NUCLEOTIDE SEQUENCE [LARGE SCALE GENOMIC DNA]</scope>
    <source>
        <strain evidence="3">JCM 4701</strain>
    </source>
</reference>
<keyword evidence="3" id="KW-1185">Reference proteome</keyword>
<protein>
    <submittedName>
        <fullName evidence="2">Uncharacterized protein</fullName>
    </submittedName>
</protein>